<dbReference type="Pfam" id="PF14172">
    <property type="entry name" value="DUF4309"/>
    <property type="match status" value="1"/>
</dbReference>
<protein>
    <recommendedName>
        <fullName evidence="4">DUF4309 domain-containing protein</fullName>
    </recommendedName>
</protein>
<feature type="signal peptide" evidence="1">
    <location>
        <begin position="1"/>
        <end position="34"/>
    </location>
</feature>
<name>A0A919XE58_9BACL</name>
<dbReference type="AlphaFoldDB" id="A0A919XE58"/>
<evidence type="ECO:0008006" key="4">
    <source>
        <dbReference type="Google" id="ProtNLM"/>
    </source>
</evidence>
<dbReference type="PROSITE" id="PS51257">
    <property type="entry name" value="PROKAR_LIPOPROTEIN"/>
    <property type="match status" value="1"/>
</dbReference>
<evidence type="ECO:0000256" key="1">
    <source>
        <dbReference type="SAM" id="SignalP"/>
    </source>
</evidence>
<keyword evidence="3" id="KW-1185">Reference proteome</keyword>
<feature type="chain" id="PRO_5039171041" description="DUF4309 domain-containing protein" evidence="1">
    <location>
        <begin position="35"/>
        <end position="202"/>
    </location>
</feature>
<sequence length="202" mass="21929">MLNKKMLPKKMKRAVLAFAVAGAACFGALGSSHALFPIPQAHAASKTTAGDYAAENALKTLNSFYKPALKGQFPGAVSGLTIGKSTKQNVIQKIGEPTVPGKSSGAFDVYGADMGNPGYAFSYQQNKIREMRYFGTNVERQTNIGGITISMLKQNWYAPNAVSTFKNGKKTQTKLTYIRGDYKLEFIFNSSKDLDHINLTAK</sequence>
<organism evidence="2 3">
    <name type="scientific">Paenibacillus albilobatus</name>
    <dbReference type="NCBI Taxonomy" id="2716884"/>
    <lineage>
        <taxon>Bacteria</taxon>
        <taxon>Bacillati</taxon>
        <taxon>Bacillota</taxon>
        <taxon>Bacilli</taxon>
        <taxon>Bacillales</taxon>
        <taxon>Paenibacillaceae</taxon>
        <taxon>Paenibacillus</taxon>
    </lineage>
</organism>
<accession>A0A919XE58</accession>
<dbReference type="InterPro" id="IPR025453">
    <property type="entry name" value="DUF4309"/>
</dbReference>
<dbReference type="EMBL" id="BORQ01000002">
    <property type="protein sequence ID" value="GIO31071.1"/>
    <property type="molecule type" value="Genomic_DNA"/>
</dbReference>
<comment type="caution">
    <text evidence="2">The sequence shown here is derived from an EMBL/GenBank/DDBJ whole genome shotgun (WGS) entry which is preliminary data.</text>
</comment>
<dbReference type="RefSeq" id="WP_244873092.1">
    <property type="nucleotide sequence ID" value="NZ_BORQ01000002.1"/>
</dbReference>
<proteinExistence type="predicted"/>
<evidence type="ECO:0000313" key="3">
    <source>
        <dbReference type="Proteomes" id="UP000679779"/>
    </source>
</evidence>
<dbReference type="Proteomes" id="UP000679779">
    <property type="component" value="Unassembled WGS sequence"/>
</dbReference>
<gene>
    <name evidence="2" type="ORF">J2TS6_22120</name>
</gene>
<evidence type="ECO:0000313" key="2">
    <source>
        <dbReference type="EMBL" id="GIO31071.1"/>
    </source>
</evidence>
<keyword evidence="1" id="KW-0732">Signal</keyword>
<reference evidence="2" key="1">
    <citation type="submission" date="2021-03" db="EMBL/GenBank/DDBJ databases">
        <title>Antimicrobial resistance genes in bacteria isolated from Japanese honey, and their potential for conferring macrolide and lincosamide resistance in the American foulbrood pathogen Paenibacillus larvae.</title>
        <authorList>
            <person name="Okamoto M."/>
            <person name="Kumagai M."/>
            <person name="Kanamori H."/>
            <person name="Takamatsu D."/>
        </authorList>
    </citation>
    <scope>NUCLEOTIDE SEQUENCE</scope>
    <source>
        <strain evidence="2">J2TS6</strain>
    </source>
</reference>